<dbReference type="PROSITE" id="PS50053">
    <property type="entry name" value="UBIQUITIN_2"/>
    <property type="match status" value="1"/>
</dbReference>
<feature type="region of interest" description="Disordered" evidence="9">
    <location>
        <begin position="86"/>
        <end position="110"/>
    </location>
</feature>
<dbReference type="InterPro" id="IPR029071">
    <property type="entry name" value="Ubiquitin-like_domsf"/>
</dbReference>
<dbReference type="PANTHER" id="PTHR15397:SF3">
    <property type="entry name" value="DNA DAMAGE INDUCIBLE 1 HOMOLOG 2"/>
    <property type="match status" value="1"/>
</dbReference>
<reference evidence="13" key="1">
    <citation type="submission" date="2015-09" db="EMBL/GenBank/DDBJ databases">
        <title>Scylla olivacea transcriptome.</title>
        <authorList>
            <person name="Ikhwanuddin M."/>
        </authorList>
    </citation>
    <scope>NUCLEOTIDE SEQUENCE</scope>
</reference>
<feature type="domain" description="UBA" evidence="10">
    <location>
        <begin position="496"/>
        <end position="536"/>
    </location>
</feature>
<dbReference type="SUPFAM" id="SSF54236">
    <property type="entry name" value="Ubiquitin-like"/>
    <property type="match status" value="1"/>
</dbReference>
<evidence type="ECO:0000256" key="3">
    <source>
        <dbReference type="ARBA" id="ARBA00022448"/>
    </source>
</evidence>
<feature type="compositionally biased region" description="Basic and acidic residues" evidence="9">
    <location>
        <begin position="462"/>
        <end position="472"/>
    </location>
</feature>
<dbReference type="GO" id="GO:0005737">
    <property type="term" value="C:cytoplasm"/>
    <property type="evidence" value="ECO:0007669"/>
    <property type="project" value="UniProtKB-SubCell"/>
</dbReference>
<evidence type="ECO:0000256" key="5">
    <source>
        <dbReference type="ARBA" id="ARBA00022670"/>
    </source>
</evidence>
<dbReference type="CDD" id="cd05479">
    <property type="entry name" value="RP_DDI"/>
    <property type="match status" value="1"/>
</dbReference>
<dbReference type="PROSITE" id="PS50030">
    <property type="entry name" value="UBA"/>
    <property type="match status" value="1"/>
</dbReference>
<dbReference type="SUPFAM" id="SSF46934">
    <property type="entry name" value="UBA-like"/>
    <property type="match status" value="1"/>
</dbReference>
<dbReference type="EMBL" id="GDRN01085683">
    <property type="protein sequence ID" value="JAI61310.1"/>
    <property type="molecule type" value="Transcribed_RNA"/>
</dbReference>
<feature type="compositionally biased region" description="Low complexity" evidence="9">
    <location>
        <begin position="131"/>
        <end position="156"/>
    </location>
</feature>
<dbReference type="InterPro" id="IPR009060">
    <property type="entry name" value="UBA-like_sf"/>
</dbReference>
<dbReference type="Pfam" id="PF09668">
    <property type="entry name" value="Asp_protease"/>
    <property type="match status" value="1"/>
</dbReference>
<dbReference type="Pfam" id="PF24669">
    <property type="entry name" value="Ddi2_HDD"/>
    <property type="match status" value="1"/>
</dbReference>
<dbReference type="PROSITE" id="PS50175">
    <property type="entry name" value="ASP_PROT_RETROV"/>
    <property type="match status" value="1"/>
</dbReference>
<accession>A0A0P4VZ44</accession>
<evidence type="ECO:0000256" key="9">
    <source>
        <dbReference type="SAM" id="MobiDB-lite"/>
    </source>
</evidence>
<evidence type="ECO:0000259" key="11">
    <source>
        <dbReference type="PROSITE" id="PS50053"/>
    </source>
</evidence>
<keyword evidence="3" id="KW-0813">Transport</keyword>
<keyword evidence="8" id="KW-0653">Protein transport</keyword>
<evidence type="ECO:0000259" key="10">
    <source>
        <dbReference type="PROSITE" id="PS50030"/>
    </source>
</evidence>
<evidence type="ECO:0000256" key="1">
    <source>
        <dbReference type="ARBA" id="ARBA00004496"/>
    </source>
</evidence>
<evidence type="ECO:0000259" key="12">
    <source>
        <dbReference type="PROSITE" id="PS50175"/>
    </source>
</evidence>
<dbReference type="InterPro" id="IPR033882">
    <property type="entry name" value="DDI1_N"/>
</dbReference>
<dbReference type="FunFam" id="2.40.70.10:FF:000005">
    <property type="entry name" value="DNA damage inducible 1 homolog 2"/>
    <property type="match status" value="1"/>
</dbReference>
<comment type="similarity">
    <text evidence="2">Belongs to the DDI1 family.</text>
</comment>
<name>A0A0P4VZ44_SCYOL</name>
<keyword evidence="5" id="KW-0645">Protease</keyword>
<dbReference type="SUPFAM" id="SSF50630">
    <property type="entry name" value="Acid proteases"/>
    <property type="match status" value="1"/>
</dbReference>
<sequence length="544" mass="59428">MRLSVNIETQTILLEVAEDLELENFKALVEMEAGIPAKDMFVIFNAQQLSDDKKTLKDYGVKDGELLMVLRRETLLGHAAQFVQQRRQQQGQQTQQQQQQRQQRGGSVPAAVGQIDFSSIQLPRHLQRGGNSTSTNTTATSPTLGAGARAAAPPTASQDGEGAANLDLREMGLGGADDDPAVIRDMLLANPDQLALLKYNNPKLAEAVTSGDLEKFATVLREQQEVRRNREQQRIRLLTADPFDMEAQRLIANEIQQENINSNMETAMEYNPESFGLVHMLYINCKVNGHDVKAFIDSGAQMTIMSQACAERCSIMRLVDTRWAGVAKGVGTQPIIGRVHLVQIQIEGDFLASSFAIMADQPMDMLLGLDVMKRHQMSIDLKNNQLHIGTTGTSTAFLSESELPDCGRLTRLNEEEARLQSERMAEDRALAEALAASAKEGAGTSGEGTEAGNQDPNTNKGESAKENTKEEAATTTAATSPSPQLQAANPDPPMDNFSESDVQEIIGLGFSRSQAVEELRRQNGNKTQAMAALFVKSLKIFVSE</sequence>
<feature type="region of interest" description="Disordered" evidence="9">
    <location>
        <begin position="125"/>
        <end position="162"/>
    </location>
</feature>
<keyword evidence="6" id="KW-0064">Aspartyl protease</keyword>
<evidence type="ECO:0000313" key="13">
    <source>
        <dbReference type="EMBL" id="JAI61310.1"/>
    </source>
</evidence>
<protein>
    <recommendedName>
        <fullName evidence="14">UBA domain-containing protein</fullName>
    </recommendedName>
</protein>
<evidence type="ECO:0000256" key="7">
    <source>
        <dbReference type="ARBA" id="ARBA00022801"/>
    </source>
</evidence>
<dbReference type="GO" id="GO:0015031">
    <property type="term" value="P:protein transport"/>
    <property type="evidence" value="ECO:0007669"/>
    <property type="project" value="UniProtKB-KW"/>
</dbReference>
<dbReference type="InterPro" id="IPR021109">
    <property type="entry name" value="Peptidase_aspartic_dom_sf"/>
</dbReference>
<feature type="compositionally biased region" description="Low complexity" evidence="9">
    <location>
        <begin position="434"/>
        <end position="452"/>
    </location>
</feature>
<dbReference type="CDD" id="cd01796">
    <property type="entry name" value="Ubl_Ddi1_like"/>
    <property type="match status" value="1"/>
</dbReference>
<evidence type="ECO:0000256" key="6">
    <source>
        <dbReference type="ARBA" id="ARBA00022750"/>
    </source>
</evidence>
<dbReference type="InterPro" id="IPR019103">
    <property type="entry name" value="Peptidase_aspartic_DDI1-type"/>
</dbReference>
<dbReference type="Pfam" id="PF00240">
    <property type="entry name" value="ubiquitin"/>
    <property type="match status" value="1"/>
</dbReference>
<organism evidence="13">
    <name type="scientific">Scylla olivacea</name>
    <name type="common">Orange mud crab</name>
    <name type="synonym">Cancer olivacea</name>
    <dbReference type="NCBI Taxonomy" id="85551"/>
    <lineage>
        <taxon>Eukaryota</taxon>
        <taxon>Metazoa</taxon>
        <taxon>Ecdysozoa</taxon>
        <taxon>Arthropoda</taxon>
        <taxon>Crustacea</taxon>
        <taxon>Multicrustacea</taxon>
        <taxon>Malacostraca</taxon>
        <taxon>Eumalacostraca</taxon>
        <taxon>Eucarida</taxon>
        <taxon>Decapoda</taxon>
        <taxon>Pleocyemata</taxon>
        <taxon>Brachyura</taxon>
        <taxon>Eubrachyura</taxon>
        <taxon>Portunoidea</taxon>
        <taxon>Portunidae</taxon>
        <taxon>Portuninae</taxon>
        <taxon>Scylla</taxon>
    </lineage>
</organism>
<dbReference type="Gene3D" id="1.10.8.10">
    <property type="entry name" value="DNA helicase RuvA subunit, C-terminal domain"/>
    <property type="match status" value="1"/>
</dbReference>
<feature type="region of interest" description="Disordered" evidence="9">
    <location>
        <begin position="434"/>
        <end position="499"/>
    </location>
</feature>
<keyword evidence="4" id="KW-0963">Cytoplasm</keyword>
<dbReference type="InterPro" id="IPR001995">
    <property type="entry name" value="Peptidase_A2_cat"/>
</dbReference>
<evidence type="ECO:0000256" key="2">
    <source>
        <dbReference type="ARBA" id="ARBA00009136"/>
    </source>
</evidence>
<dbReference type="InterPro" id="IPR000626">
    <property type="entry name" value="Ubiquitin-like_dom"/>
</dbReference>
<evidence type="ECO:0000256" key="8">
    <source>
        <dbReference type="ARBA" id="ARBA00022927"/>
    </source>
</evidence>
<feature type="domain" description="Peptidase A2" evidence="12">
    <location>
        <begin position="292"/>
        <end position="371"/>
    </location>
</feature>
<evidence type="ECO:0008006" key="14">
    <source>
        <dbReference type="Google" id="ProtNLM"/>
    </source>
</evidence>
<dbReference type="GO" id="GO:0006508">
    <property type="term" value="P:proteolysis"/>
    <property type="evidence" value="ECO:0007669"/>
    <property type="project" value="UniProtKB-KW"/>
</dbReference>
<proteinExistence type="inferred from homology"/>
<dbReference type="GO" id="GO:0004190">
    <property type="term" value="F:aspartic-type endopeptidase activity"/>
    <property type="evidence" value="ECO:0007669"/>
    <property type="project" value="UniProtKB-KW"/>
</dbReference>
<comment type="subcellular location">
    <subcellularLocation>
        <location evidence="1">Cytoplasm</location>
    </subcellularLocation>
</comment>
<dbReference type="AlphaFoldDB" id="A0A0P4VZ44"/>
<evidence type="ECO:0000256" key="4">
    <source>
        <dbReference type="ARBA" id="ARBA00022490"/>
    </source>
</evidence>
<dbReference type="InterPro" id="IPR015940">
    <property type="entry name" value="UBA"/>
</dbReference>
<dbReference type="InterPro" id="IPR057273">
    <property type="entry name" value="Ddi1/2_HDD"/>
</dbReference>
<feature type="compositionally biased region" description="Low complexity" evidence="9">
    <location>
        <begin position="86"/>
        <end position="106"/>
    </location>
</feature>
<dbReference type="Gene3D" id="3.10.20.90">
    <property type="entry name" value="Phosphatidylinositol 3-kinase Catalytic Subunit, Chain A, domain 1"/>
    <property type="match status" value="1"/>
</dbReference>
<dbReference type="Gene3D" id="2.40.70.10">
    <property type="entry name" value="Acid Proteases"/>
    <property type="match status" value="1"/>
</dbReference>
<dbReference type="PANTHER" id="PTHR15397">
    <property type="entry name" value="SODIUM-GLUCOSE COTRANSPORTER REGULATORY PROTEIN -RELATED"/>
    <property type="match status" value="1"/>
</dbReference>
<feature type="domain" description="Ubiquitin-like" evidence="11">
    <location>
        <begin position="1"/>
        <end position="74"/>
    </location>
</feature>
<dbReference type="SMART" id="SM00213">
    <property type="entry name" value="UBQ"/>
    <property type="match status" value="1"/>
</dbReference>
<keyword evidence="7" id="KW-0378">Hydrolase</keyword>